<sequence length="72" mass="7150">MKLTSRSVSRAVLVSAVVTATASAAVLVATTSANAATTLGASAAQSGRYFGTAVAANKLGDATYVGILNREF</sequence>
<accession>A0ABW3QZL4</accession>
<dbReference type="EMBL" id="JBHTLK010000149">
    <property type="protein sequence ID" value="MFD1150272.1"/>
    <property type="molecule type" value="Genomic_DNA"/>
</dbReference>
<proteinExistence type="predicted"/>
<evidence type="ECO:0000256" key="1">
    <source>
        <dbReference type="SAM" id="SignalP"/>
    </source>
</evidence>
<organism evidence="2 3">
    <name type="scientific">Saccharothrix hoggarensis</name>
    <dbReference type="NCBI Taxonomy" id="913853"/>
    <lineage>
        <taxon>Bacteria</taxon>
        <taxon>Bacillati</taxon>
        <taxon>Actinomycetota</taxon>
        <taxon>Actinomycetes</taxon>
        <taxon>Pseudonocardiales</taxon>
        <taxon>Pseudonocardiaceae</taxon>
        <taxon>Saccharothrix</taxon>
    </lineage>
</organism>
<feature type="non-terminal residue" evidence="2">
    <location>
        <position position="72"/>
    </location>
</feature>
<dbReference type="Proteomes" id="UP001597168">
    <property type="component" value="Unassembled WGS sequence"/>
</dbReference>
<keyword evidence="3" id="KW-1185">Reference proteome</keyword>
<keyword evidence="1" id="KW-0732">Signal</keyword>
<reference evidence="3" key="1">
    <citation type="journal article" date="2019" name="Int. J. Syst. Evol. Microbiol.">
        <title>The Global Catalogue of Microorganisms (GCM) 10K type strain sequencing project: providing services to taxonomists for standard genome sequencing and annotation.</title>
        <authorList>
            <consortium name="The Broad Institute Genomics Platform"/>
            <consortium name="The Broad Institute Genome Sequencing Center for Infectious Disease"/>
            <person name="Wu L."/>
            <person name="Ma J."/>
        </authorList>
    </citation>
    <scope>NUCLEOTIDE SEQUENCE [LARGE SCALE GENOMIC DNA]</scope>
    <source>
        <strain evidence="3">CCUG 60214</strain>
    </source>
</reference>
<feature type="signal peptide" evidence="1">
    <location>
        <begin position="1"/>
        <end position="35"/>
    </location>
</feature>
<comment type="caution">
    <text evidence="2">The sequence shown here is derived from an EMBL/GenBank/DDBJ whole genome shotgun (WGS) entry which is preliminary data.</text>
</comment>
<gene>
    <name evidence="2" type="ORF">ACFQ3T_24330</name>
</gene>
<feature type="chain" id="PRO_5047501923" evidence="1">
    <location>
        <begin position="36"/>
        <end position="72"/>
    </location>
</feature>
<protein>
    <submittedName>
        <fullName evidence="2">1,4-beta-xylanase</fullName>
    </submittedName>
</protein>
<name>A0ABW3QZL4_9PSEU</name>
<evidence type="ECO:0000313" key="2">
    <source>
        <dbReference type="EMBL" id="MFD1150272.1"/>
    </source>
</evidence>
<evidence type="ECO:0000313" key="3">
    <source>
        <dbReference type="Proteomes" id="UP001597168"/>
    </source>
</evidence>